<dbReference type="PANTHER" id="PTHR22916">
    <property type="entry name" value="GLYCOSYLTRANSFERASE"/>
    <property type="match status" value="1"/>
</dbReference>
<evidence type="ECO:0000259" key="3">
    <source>
        <dbReference type="Pfam" id="PF00535"/>
    </source>
</evidence>
<protein>
    <submittedName>
        <fullName evidence="4">Glycosyltransferase family 2 protein</fullName>
        <ecNumber evidence="4">2.4.-.-</ecNumber>
    </submittedName>
</protein>
<sequence length="321" mass="37010">MVTVIIPIYNQLKYVKRSIDSVIDQIYSDLQIILVNDGSTDGSADVCDEYLKKDSRITVIHKANGGLSSARNAGLEVAQGEYITFLDSDDYLSKTFIKHSIEMCEKHNADISVMDMIYIDEEMNDEIEDNLEEKVFPLSPKKAIEASLYQNLFSCCAPGKLYKKHIFEDIRFPLKKLSEDLAISHRLLNKANKIIYSNLKGYYYRQQQKSIMHIFNPSRLDAIQWAHDIEKFCEDNYPDIIVAAKCRTFNIAIHLLLDISKNSNFDKNFSPILWKDIKRTRKTVLLCRTVRFREKAAAILSFGGSTILRNVWNSRLAIKKF</sequence>
<reference evidence="4" key="1">
    <citation type="submission" date="2024-06" db="EMBL/GenBank/DDBJ databases">
        <title>Lacrimispora cavernae sp. nov., a novel anaerobe isolated from bat guano pile inside a cave.</title>
        <authorList>
            <person name="Miller S.L."/>
            <person name="Lu N."/>
            <person name="King J."/>
            <person name="Sankaranarayanan K."/>
            <person name="Lawson P.A."/>
        </authorList>
    </citation>
    <scope>NUCLEOTIDE SEQUENCE</scope>
    <source>
        <strain evidence="4">BS-2</strain>
    </source>
</reference>
<dbReference type="EMBL" id="CP157940">
    <property type="protein sequence ID" value="XBS53944.1"/>
    <property type="molecule type" value="Genomic_DNA"/>
</dbReference>
<dbReference type="EC" id="2.4.-.-" evidence="4"/>
<dbReference type="PANTHER" id="PTHR22916:SF51">
    <property type="entry name" value="GLYCOSYLTRANSFERASE EPSH-RELATED"/>
    <property type="match status" value="1"/>
</dbReference>
<dbReference type="CDD" id="cd00761">
    <property type="entry name" value="Glyco_tranf_GTA_type"/>
    <property type="match status" value="1"/>
</dbReference>
<dbReference type="GO" id="GO:0016757">
    <property type="term" value="F:glycosyltransferase activity"/>
    <property type="evidence" value="ECO:0007669"/>
    <property type="project" value="UniProtKB-KW"/>
</dbReference>
<evidence type="ECO:0000313" key="4">
    <source>
        <dbReference type="EMBL" id="XBS53944.1"/>
    </source>
</evidence>
<dbReference type="SUPFAM" id="SSF53448">
    <property type="entry name" value="Nucleotide-diphospho-sugar transferases"/>
    <property type="match status" value="1"/>
</dbReference>
<name>A0AAU7PNX4_9FIRM</name>
<gene>
    <name evidence="4" type="ORF">ABFV83_19410</name>
</gene>
<dbReference type="InterPro" id="IPR029044">
    <property type="entry name" value="Nucleotide-diphossugar_trans"/>
</dbReference>
<keyword evidence="2 4" id="KW-0808">Transferase</keyword>
<evidence type="ECO:0000256" key="1">
    <source>
        <dbReference type="ARBA" id="ARBA00022676"/>
    </source>
</evidence>
<accession>A0AAU7PNX4</accession>
<organism evidence="4">
    <name type="scientific">Lacrimispora sp. BS-2</name>
    <dbReference type="NCBI Taxonomy" id="3151850"/>
    <lineage>
        <taxon>Bacteria</taxon>
        <taxon>Bacillati</taxon>
        <taxon>Bacillota</taxon>
        <taxon>Clostridia</taxon>
        <taxon>Lachnospirales</taxon>
        <taxon>Lachnospiraceae</taxon>
        <taxon>Lacrimispora</taxon>
    </lineage>
</organism>
<dbReference type="AlphaFoldDB" id="A0AAU7PNX4"/>
<proteinExistence type="predicted"/>
<feature type="domain" description="Glycosyltransferase 2-like" evidence="3">
    <location>
        <begin position="3"/>
        <end position="170"/>
    </location>
</feature>
<dbReference type="InterPro" id="IPR001173">
    <property type="entry name" value="Glyco_trans_2-like"/>
</dbReference>
<keyword evidence="1 4" id="KW-0328">Glycosyltransferase</keyword>
<dbReference type="Pfam" id="PF00535">
    <property type="entry name" value="Glycos_transf_2"/>
    <property type="match status" value="1"/>
</dbReference>
<evidence type="ECO:0000256" key="2">
    <source>
        <dbReference type="ARBA" id="ARBA00022679"/>
    </source>
</evidence>
<dbReference type="Gene3D" id="3.90.550.10">
    <property type="entry name" value="Spore Coat Polysaccharide Biosynthesis Protein SpsA, Chain A"/>
    <property type="match status" value="1"/>
</dbReference>
<dbReference type="RefSeq" id="WP_349946251.1">
    <property type="nucleotide sequence ID" value="NZ_CP157940.1"/>
</dbReference>